<dbReference type="HOGENOM" id="CLU_002639_4_4_1"/>
<dbReference type="Pfam" id="PF06985">
    <property type="entry name" value="HET"/>
    <property type="match status" value="1"/>
</dbReference>
<evidence type="ECO:0000256" key="1">
    <source>
        <dbReference type="SAM" id="MobiDB-lite"/>
    </source>
</evidence>
<keyword evidence="4" id="KW-1185">Reference proteome</keyword>
<gene>
    <name evidence="3" type="ORF">PV05_11462</name>
</gene>
<dbReference type="GeneID" id="25333370"/>
<evidence type="ECO:0000259" key="2">
    <source>
        <dbReference type="Pfam" id="PF06985"/>
    </source>
</evidence>
<feature type="compositionally biased region" description="Basic and acidic residues" evidence="1">
    <location>
        <begin position="13"/>
        <end position="33"/>
    </location>
</feature>
<dbReference type="AlphaFoldDB" id="A0A0D2CIT9"/>
<evidence type="ECO:0000313" key="3">
    <source>
        <dbReference type="EMBL" id="KIW49817.1"/>
    </source>
</evidence>
<protein>
    <recommendedName>
        <fullName evidence="2">Heterokaryon incompatibility domain-containing protein</fullName>
    </recommendedName>
</protein>
<dbReference type="Proteomes" id="UP000054342">
    <property type="component" value="Unassembled WGS sequence"/>
</dbReference>
<dbReference type="PANTHER" id="PTHR33112">
    <property type="entry name" value="DOMAIN PROTEIN, PUTATIVE-RELATED"/>
    <property type="match status" value="1"/>
</dbReference>
<proteinExistence type="predicted"/>
<sequence>MASMMLRGKRKLRPTEEEHTARAEHSTVSDHLPRLKRSKRSVPSPQDQLCKRCAKIDLDGVLSRQHKTRRGLLVTRLRPVSTWAIDSCPLCSLLATTLPPEARQQSGDRYILQSYSSIKSGPSGLKAIDTGMIGIDGADKYLIAQNQGSTWLRILSPSYIDFEIIKDWLSLCREMHTDDCASKASSLVPFMKLIDCEMGDVVPAANHPYVALSYVCGEGMEAFGNCASIPKDLPATIEDSIAVTRKLGFRYLWVDQFCIDQNHKEDVTAQLLQMDSIYRNSDLTIIAAAGRDVTYGLPGVGKRHRSKHNHSRIKNQSLVCSLSQPQFWINNCRWTTRAWTYQEGILSRRRLVFTDEQVYYECYGMLCCEAFDLPLRDMHIRSQQRLKADFCAGGNIGIFPRGVGRGPWEVLKRIEEYSSKSLTNPRDILNAVLGILRAFEEGPFKIRHCLGVPILPRPSGNFRRPPERSEATSWKPVLGLLVGLCWRETLPSPRRLGFPSWSWTGWTAPVKWDMSDMEMLQTDPNIDIHFEFNDGHIIDYDSFQDSYNDLNKSLALSNYIHISAWTSTIELVGYTSHDDKYFAAKIDLEDGSNFLDAGGCLEDGSYLHWWFKPTTTRVLTPDLTCIAIHMALGYHCIGKGSARSNIGPGLMVVADFGSGMERVAFDWVGRSNREIFDADGARYDESRYVRGIRARPTKAMRPKFKKSWRQIRLR</sequence>
<feature type="domain" description="Heterokaryon incompatibility" evidence="2">
    <location>
        <begin position="209"/>
        <end position="343"/>
    </location>
</feature>
<dbReference type="InterPro" id="IPR010730">
    <property type="entry name" value="HET"/>
</dbReference>
<organism evidence="3 4">
    <name type="scientific">Exophiala xenobiotica</name>
    <dbReference type="NCBI Taxonomy" id="348802"/>
    <lineage>
        <taxon>Eukaryota</taxon>
        <taxon>Fungi</taxon>
        <taxon>Dikarya</taxon>
        <taxon>Ascomycota</taxon>
        <taxon>Pezizomycotina</taxon>
        <taxon>Eurotiomycetes</taxon>
        <taxon>Chaetothyriomycetidae</taxon>
        <taxon>Chaetothyriales</taxon>
        <taxon>Herpotrichiellaceae</taxon>
        <taxon>Exophiala</taxon>
    </lineage>
</organism>
<accession>A0A0D2CIT9</accession>
<dbReference type="PANTHER" id="PTHR33112:SF1">
    <property type="entry name" value="HETEROKARYON INCOMPATIBILITY DOMAIN-CONTAINING PROTEIN"/>
    <property type="match status" value="1"/>
</dbReference>
<feature type="region of interest" description="Disordered" evidence="1">
    <location>
        <begin position="1"/>
        <end position="46"/>
    </location>
</feature>
<dbReference type="OrthoDB" id="5135333at2759"/>
<dbReference type="RefSeq" id="XP_013310401.1">
    <property type="nucleotide sequence ID" value="XM_013454947.1"/>
</dbReference>
<reference evidence="3 4" key="1">
    <citation type="submission" date="2015-01" db="EMBL/GenBank/DDBJ databases">
        <title>The Genome Sequence of Exophiala xenobiotica CBS118157.</title>
        <authorList>
            <consortium name="The Broad Institute Genomics Platform"/>
            <person name="Cuomo C."/>
            <person name="de Hoog S."/>
            <person name="Gorbushina A."/>
            <person name="Stielow B."/>
            <person name="Teixiera M."/>
            <person name="Abouelleil A."/>
            <person name="Chapman S.B."/>
            <person name="Priest M."/>
            <person name="Young S.K."/>
            <person name="Wortman J."/>
            <person name="Nusbaum C."/>
            <person name="Birren B."/>
        </authorList>
    </citation>
    <scope>NUCLEOTIDE SEQUENCE [LARGE SCALE GENOMIC DNA]</scope>
    <source>
        <strain evidence="3 4">CBS 118157</strain>
    </source>
</reference>
<dbReference type="EMBL" id="KN847323">
    <property type="protein sequence ID" value="KIW49817.1"/>
    <property type="molecule type" value="Genomic_DNA"/>
</dbReference>
<dbReference type="STRING" id="348802.A0A0D2CIT9"/>
<evidence type="ECO:0000313" key="4">
    <source>
        <dbReference type="Proteomes" id="UP000054342"/>
    </source>
</evidence>
<name>A0A0D2CIT9_9EURO</name>